<evidence type="ECO:0000313" key="1">
    <source>
        <dbReference type="EMBL" id="KAJ5329203.1"/>
    </source>
</evidence>
<gene>
    <name evidence="1" type="ORF">N7452_009593</name>
</gene>
<organism evidence="1 2">
    <name type="scientific">Penicillium brevicompactum</name>
    <dbReference type="NCBI Taxonomy" id="5074"/>
    <lineage>
        <taxon>Eukaryota</taxon>
        <taxon>Fungi</taxon>
        <taxon>Dikarya</taxon>
        <taxon>Ascomycota</taxon>
        <taxon>Pezizomycotina</taxon>
        <taxon>Eurotiomycetes</taxon>
        <taxon>Eurotiomycetidae</taxon>
        <taxon>Eurotiales</taxon>
        <taxon>Aspergillaceae</taxon>
        <taxon>Penicillium</taxon>
    </lineage>
</organism>
<proteinExistence type="predicted"/>
<reference evidence="1" key="2">
    <citation type="journal article" date="2023" name="IMA Fungus">
        <title>Comparative genomic study of the Penicillium genus elucidates a diverse pangenome and 15 lateral gene transfer events.</title>
        <authorList>
            <person name="Petersen C."/>
            <person name="Sorensen T."/>
            <person name="Nielsen M.R."/>
            <person name="Sondergaard T.E."/>
            <person name="Sorensen J.L."/>
            <person name="Fitzpatrick D.A."/>
            <person name="Frisvad J.C."/>
            <person name="Nielsen K.L."/>
        </authorList>
    </citation>
    <scope>NUCLEOTIDE SEQUENCE</scope>
    <source>
        <strain evidence="1">IBT 35673</strain>
    </source>
</reference>
<dbReference type="Proteomes" id="UP001147695">
    <property type="component" value="Unassembled WGS sequence"/>
</dbReference>
<dbReference type="AlphaFoldDB" id="A0A9W9QBH3"/>
<name>A0A9W9QBH3_PENBR</name>
<evidence type="ECO:0000313" key="2">
    <source>
        <dbReference type="Proteomes" id="UP001147695"/>
    </source>
</evidence>
<reference evidence="1" key="1">
    <citation type="submission" date="2022-12" db="EMBL/GenBank/DDBJ databases">
        <authorList>
            <person name="Petersen C."/>
        </authorList>
    </citation>
    <scope>NUCLEOTIDE SEQUENCE</scope>
    <source>
        <strain evidence="1">IBT 35673</strain>
    </source>
</reference>
<dbReference type="EMBL" id="JAPZBQ010000005">
    <property type="protein sequence ID" value="KAJ5329203.1"/>
    <property type="molecule type" value="Genomic_DNA"/>
</dbReference>
<sequence>MTCPKVVEAAIEALPQQHKSILIQLENLYFDYINQRPRKEISEDLNSLSQTAYKLAKYIEENDKSDTGFSDSACAISAGILEAAVLVKETPYFVHHVKTVRSAMENLLQATFREFRKIAGQVGSTEEQPSWRFRMNIVDRRLKELGLAGTKQGDDISMDFSRWFDKQ</sequence>
<accession>A0A9W9QBH3</accession>
<protein>
    <submittedName>
        <fullName evidence="1">Uncharacterized protein</fullName>
    </submittedName>
</protein>
<comment type="caution">
    <text evidence="1">The sequence shown here is derived from an EMBL/GenBank/DDBJ whole genome shotgun (WGS) entry which is preliminary data.</text>
</comment>